<dbReference type="EMBL" id="NIDN02000094">
    <property type="protein sequence ID" value="RLL96933.1"/>
    <property type="molecule type" value="Genomic_DNA"/>
</dbReference>
<evidence type="ECO:0000313" key="2">
    <source>
        <dbReference type="Proteomes" id="UP000215289"/>
    </source>
</evidence>
<evidence type="ECO:0000313" key="1">
    <source>
        <dbReference type="EMBL" id="RLL96933.1"/>
    </source>
</evidence>
<organism evidence="1 2">
    <name type="scientific">Aspergillus turcosus</name>
    <dbReference type="NCBI Taxonomy" id="1245748"/>
    <lineage>
        <taxon>Eukaryota</taxon>
        <taxon>Fungi</taxon>
        <taxon>Dikarya</taxon>
        <taxon>Ascomycota</taxon>
        <taxon>Pezizomycotina</taxon>
        <taxon>Eurotiomycetes</taxon>
        <taxon>Eurotiomycetidae</taxon>
        <taxon>Eurotiales</taxon>
        <taxon>Aspergillaceae</taxon>
        <taxon>Aspergillus</taxon>
        <taxon>Aspergillus subgen. Fumigati</taxon>
    </lineage>
</organism>
<proteinExistence type="predicted"/>
<reference evidence="1 2" key="1">
    <citation type="submission" date="2018-08" db="EMBL/GenBank/DDBJ databases">
        <title>Draft genome sequences of two Aspergillus turcosus clinical strains isolated from bronchoalveolar lavage fluid: one azole-susceptible and the other azole-resistant.</title>
        <authorList>
            <person name="Parent-Michaud M."/>
            <person name="Dufresne P.J."/>
            <person name="Fournier E."/>
            <person name="Martineau C."/>
            <person name="Moreira S."/>
            <person name="Perkins V."/>
            <person name="De Repentigny L."/>
            <person name="Dufresne S.F."/>
        </authorList>
    </citation>
    <scope>NUCLEOTIDE SEQUENCE [LARGE SCALE GENOMIC DNA]</scope>
    <source>
        <strain evidence="1">HMR AF 1038</strain>
    </source>
</reference>
<protein>
    <submittedName>
        <fullName evidence="1">Uncharacterized protein</fullName>
    </submittedName>
</protein>
<name>A0A229YP54_9EURO</name>
<comment type="caution">
    <text evidence="1">The sequence shown here is derived from an EMBL/GenBank/DDBJ whole genome shotgun (WGS) entry which is preliminary data.</text>
</comment>
<dbReference type="AlphaFoldDB" id="A0A229YP54"/>
<dbReference type="Proteomes" id="UP000215289">
    <property type="component" value="Unassembled WGS sequence"/>
</dbReference>
<keyword evidence="2" id="KW-1185">Reference proteome</keyword>
<gene>
    <name evidence="1" type="ORF">CFD26_103644</name>
</gene>
<sequence>MRPLKAPDKQEAKPDEVSKECVFKARGGNIPRNQASQRTCLDIVVAARDTMIKVQVRTTVGIFPEAVLGADLQPSTISVINLLHILIERTCNGVLLGSGTVNDTTVVVIREILDDLCHTLCPTNNVASNTQTGICSDDVSADIIRAALLKINIGDIAS</sequence>
<accession>A0A229YP54</accession>